<dbReference type="InterPro" id="IPR003961">
    <property type="entry name" value="FN3_dom"/>
</dbReference>
<feature type="domain" description="Fibronectin type-III" evidence="1">
    <location>
        <begin position="582"/>
        <end position="669"/>
    </location>
</feature>
<protein>
    <recommendedName>
        <fullName evidence="1">Fibronectin type-III domain-containing protein</fullName>
    </recommendedName>
</protein>
<feature type="domain" description="Fibronectin type-III" evidence="1">
    <location>
        <begin position="478"/>
        <end position="578"/>
    </location>
</feature>
<dbReference type="InterPro" id="IPR013783">
    <property type="entry name" value="Ig-like_fold"/>
</dbReference>
<dbReference type="InterPro" id="IPR036116">
    <property type="entry name" value="FN3_sf"/>
</dbReference>
<organism evidence="2">
    <name type="scientific">bioreactor metagenome</name>
    <dbReference type="NCBI Taxonomy" id="1076179"/>
    <lineage>
        <taxon>unclassified sequences</taxon>
        <taxon>metagenomes</taxon>
        <taxon>ecological metagenomes</taxon>
    </lineage>
</organism>
<accession>A0A644WKK3</accession>
<dbReference type="EMBL" id="VSSQ01001002">
    <property type="protein sequence ID" value="MPM04018.1"/>
    <property type="molecule type" value="Genomic_DNA"/>
</dbReference>
<dbReference type="PROSITE" id="PS50853">
    <property type="entry name" value="FN3"/>
    <property type="match status" value="2"/>
</dbReference>
<sequence>MKNINYMRTRIYILALLSWFAVIPFAKAQSYSGKAYATGNFIFCGKELPKNFSYLVEKKSEKGDWISVAELKAPVNLSECRARLSLLPKVVSSVSAFDSETADFIWEKIKKSSATLDSLYAHSGDPRFQYTIGVGWFDDGLKTPGTYQYRISRLSKSGGRTLIGETKVVFPAKPFEAEAIPLRYKINLGNIEISYDITDIKNTVGLKLYRSIYQKTAFKEIGVKTLFTNEKGKMVAVLNDDDVKTGLTYSYVAVPYDGLGNMGKRAETVNVYFVTKQADVGLITQFTVTPQPEKGGNLLKWDYNQAGFVSSVEVYRSTSYEKDYRRVVSLPSTQKEYFDEENLAPSIAYYYYLVLNNGQGNSMPSTRVPAILQGKRENFIPPQDLSLTRNSNVVKLQFRRVGYDVRGYYVYRANGYSSELHQLPRMIHSTDSLVVYTDTLPLSNRSSVYSYAVASINTSYNISPVSNRVNTVFSGGQLPVPDKLNAMLENDEVRLVWNDVSGLNSALSAYEVYRKTVNNENEAEPEKLLETVNFMTNSIKDNTVLPGKKYIYRVRSIGADAGDASSFSLPYSIYIPTSGLLPPGEVSAIASSQKVTLKWTLPLSEDIESVLLYRAAENEKATLLKTLDAKVESYDDASVKKGTIYYYFVVIKYKNGLESKPTDSVSAKV</sequence>
<dbReference type="Gene3D" id="2.60.40.10">
    <property type="entry name" value="Immunoglobulins"/>
    <property type="match status" value="4"/>
</dbReference>
<evidence type="ECO:0000259" key="1">
    <source>
        <dbReference type="PROSITE" id="PS50853"/>
    </source>
</evidence>
<comment type="caution">
    <text evidence="2">The sequence shown here is derived from an EMBL/GenBank/DDBJ whole genome shotgun (WGS) entry which is preliminary data.</text>
</comment>
<proteinExistence type="predicted"/>
<reference evidence="2" key="1">
    <citation type="submission" date="2019-08" db="EMBL/GenBank/DDBJ databases">
        <authorList>
            <person name="Kucharzyk K."/>
            <person name="Murdoch R.W."/>
            <person name="Higgins S."/>
            <person name="Loffler F."/>
        </authorList>
    </citation>
    <scope>NUCLEOTIDE SEQUENCE</scope>
</reference>
<gene>
    <name evidence="2" type="ORF">SDC9_50285</name>
</gene>
<evidence type="ECO:0000313" key="2">
    <source>
        <dbReference type="EMBL" id="MPM04018.1"/>
    </source>
</evidence>
<dbReference type="SUPFAM" id="SSF49265">
    <property type="entry name" value="Fibronectin type III"/>
    <property type="match status" value="1"/>
</dbReference>
<name>A0A644WKK3_9ZZZZ</name>
<dbReference type="AlphaFoldDB" id="A0A644WKK3"/>